<dbReference type="CDD" id="cd06263">
    <property type="entry name" value="MAM"/>
    <property type="match status" value="3"/>
</dbReference>
<dbReference type="Proteomes" id="UP000694845">
    <property type="component" value="Unplaced"/>
</dbReference>
<protein>
    <submittedName>
        <fullName evidence="3">MAM and LDL-receptor class A domain-containing protein 1-like</fullName>
    </submittedName>
</protein>
<reference evidence="3" key="1">
    <citation type="submission" date="2025-08" db="UniProtKB">
        <authorList>
            <consortium name="RefSeq"/>
        </authorList>
    </citation>
    <scope>IDENTIFICATION</scope>
</reference>
<keyword evidence="2" id="KW-1185">Reference proteome</keyword>
<dbReference type="AlphaFoldDB" id="A0A8B8A4L6"/>
<feature type="domain" description="MAM" evidence="1">
    <location>
        <begin position="102"/>
        <end position="223"/>
    </location>
</feature>
<feature type="domain" description="MAM" evidence="1">
    <location>
        <begin position="568"/>
        <end position="596"/>
    </location>
</feature>
<dbReference type="Pfam" id="PF00629">
    <property type="entry name" value="MAM"/>
    <property type="match status" value="3"/>
</dbReference>
<dbReference type="PANTHER" id="PTHR23282">
    <property type="entry name" value="APICAL ENDOSOMAL GLYCOPROTEIN PRECURSOR"/>
    <property type="match status" value="1"/>
</dbReference>
<dbReference type="PROSITE" id="PS50060">
    <property type="entry name" value="MAM_2"/>
    <property type="match status" value="4"/>
</dbReference>
<dbReference type="PRINTS" id="PR00020">
    <property type="entry name" value="MAMDOMAIN"/>
</dbReference>
<dbReference type="InterPro" id="IPR013320">
    <property type="entry name" value="ConA-like_dom_sf"/>
</dbReference>
<dbReference type="OrthoDB" id="412155at2759"/>
<dbReference type="OMA" id="CRGHCTF"/>
<dbReference type="SMART" id="SM00137">
    <property type="entry name" value="MAM"/>
    <property type="match status" value="3"/>
</dbReference>
<proteinExistence type="predicted"/>
<feature type="domain" description="MAM" evidence="1">
    <location>
        <begin position="399"/>
        <end position="561"/>
    </location>
</feature>
<gene>
    <name evidence="3" type="primary">LOC110990279</name>
</gene>
<evidence type="ECO:0000259" key="1">
    <source>
        <dbReference type="PROSITE" id="PS50060"/>
    </source>
</evidence>
<feature type="domain" description="MAM" evidence="1">
    <location>
        <begin position="230"/>
        <end position="392"/>
    </location>
</feature>
<dbReference type="SUPFAM" id="SSF49899">
    <property type="entry name" value="Concanavalin A-like lectins/glucanases"/>
    <property type="match status" value="3"/>
</dbReference>
<organism evidence="2 3">
    <name type="scientific">Acanthaster planci</name>
    <name type="common">Crown-of-thorns starfish</name>
    <dbReference type="NCBI Taxonomy" id="133434"/>
    <lineage>
        <taxon>Eukaryota</taxon>
        <taxon>Metazoa</taxon>
        <taxon>Echinodermata</taxon>
        <taxon>Eleutherozoa</taxon>
        <taxon>Asterozoa</taxon>
        <taxon>Asteroidea</taxon>
        <taxon>Valvatacea</taxon>
        <taxon>Valvatida</taxon>
        <taxon>Acanthasteridae</taxon>
        <taxon>Acanthaster</taxon>
    </lineage>
</organism>
<dbReference type="GeneID" id="110990279"/>
<evidence type="ECO:0000313" key="3">
    <source>
        <dbReference type="RefSeq" id="XP_022110871.1"/>
    </source>
</evidence>
<dbReference type="GO" id="GO:0016020">
    <property type="term" value="C:membrane"/>
    <property type="evidence" value="ECO:0007669"/>
    <property type="project" value="InterPro"/>
</dbReference>
<dbReference type="InterPro" id="IPR000998">
    <property type="entry name" value="MAM_dom"/>
</dbReference>
<dbReference type="InterPro" id="IPR051560">
    <property type="entry name" value="MAM_domain-containing"/>
</dbReference>
<dbReference type="PANTHER" id="PTHR23282:SF101">
    <property type="entry name" value="MAM DOMAIN-CONTAINING PROTEIN"/>
    <property type="match status" value="1"/>
</dbReference>
<accession>A0A8B8A4L6</accession>
<dbReference type="Gene3D" id="2.60.120.200">
    <property type="match status" value="3"/>
</dbReference>
<name>A0A8B8A4L6_ACAPL</name>
<dbReference type="RefSeq" id="XP_022110871.1">
    <property type="nucleotide sequence ID" value="XM_022255179.1"/>
</dbReference>
<evidence type="ECO:0000313" key="2">
    <source>
        <dbReference type="Proteomes" id="UP000694845"/>
    </source>
</evidence>
<sequence>MRIPFGGSCPAGSVSFVTFCTLPPDASWKQIFVSPLRESVLPSASLTFNFVMVRRGRTLIHLFVLCPAILPALNLLHDLLGRLPPDLNLDFKFDLCWILIPHARSLSGFYIYTKAAAQDSGEQARLDAVKATAPPTGACVRFWYHMHGSRMGKLTVYTGDEKGGLGPSRWSKKGDSGDYWQEASINIYPGSEFQITFVGECRASYGNDIAIDDIVVLERQCSSYASFSDLKCDFDSKSFCAYNNSQNDDFDWILNRGSTYTGVSGPDVDHSKGDSTGFYIYIKAMLQNPGDQARLDAVKATAPATGACVKFWYHMYGSGMGTLMVYTGDGKGGLGPSRWSKSGDSGNVWHEASINIGYGLDFQISFVGECGRNAGSEIAVDDIIVLEGQCNNKATFSDLECNFDFNAFCAYKNHPYNEFDWHLHSGPISGPDTGPEADRTTGDPSGFFIYSKVSRYMQGDQARLDGVKATAPATGACVRFWYYMYGGDEGTLTVYTGDGSGGLGPSRWSRKGDSGDYWHEAWINIYPGSDFQITFVGEGSWGYSCDVAIDDIIVLERECDSTVPLSDLNCDFEPGTFCAYKNSQNDDFDWILNSVV</sequence>
<dbReference type="KEGG" id="aplc:110990279"/>